<dbReference type="PANTHER" id="PTHR45865">
    <property type="entry name" value="E3 UBIQUITIN-PROTEIN LIGASE SHPRH FAMILY MEMBER"/>
    <property type="match status" value="1"/>
</dbReference>
<evidence type="ECO:0008006" key="14">
    <source>
        <dbReference type="Google" id="ProtNLM"/>
    </source>
</evidence>
<feature type="compositionally biased region" description="Acidic residues" evidence="9">
    <location>
        <begin position="906"/>
        <end position="919"/>
    </location>
</feature>
<feature type="compositionally biased region" description="Basic and acidic residues" evidence="9">
    <location>
        <begin position="920"/>
        <end position="932"/>
    </location>
</feature>
<dbReference type="InterPro" id="IPR049730">
    <property type="entry name" value="SNF2/RAD54-like_C"/>
</dbReference>
<keyword evidence="4" id="KW-0378">Hydrolase</keyword>
<dbReference type="OrthoDB" id="5330228at2759"/>
<feature type="compositionally biased region" description="Basic and acidic residues" evidence="9">
    <location>
        <begin position="505"/>
        <end position="516"/>
    </location>
</feature>
<dbReference type="InterPro" id="IPR018957">
    <property type="entry name" value="Znf_C3HC4_RING-type"/>
</dbReference>
<feature type="compositionally biased region" description="Basic and acidic residues" evidence="9">
    <location>
        <begin position="882"/>
        <end position="905"/>
    </location>
</feature>
<dbReference type="EMBL" id="ML769399">
    <property type="protein sequence ID" value="KAE9406948.1"/>
    <property type="molecule type" value="Genomic_DNA"/>
</dbReference>
<evidence type="ECO:0000256" key="9">
    <source>
        <dbReference type="SAM" id="MobiDB-lite"/>
    </source>
</evidence>
<dbReference type="Pfam" id="PF00176">
    <property type="entry name" value="SNF2-rel_dom"/>
    <property type="match status" value="1"/>
</dbReference>
<evidence type="ECO:0000313" key="13">
    <source>
        <dbReference type="Proteomes" id="UP000799118"/>
    </source>
</evidence>
<evidence type="ECO:0000313" key="12">
    <source>
        <dbReference type="EMBL" id="KAE9406948.1"/>
    </source>
</evidence>
<feature type="region of interest" description="Disordered" evidence="9">
    <location>
        <begin position="1632"/>
        <end position="1661"/>
    </location>
</feature>
<keyword evidence="3 7" id="KW-0863">Zinc-finger</keyword>
<feature type="coiled-coil region" evidence="8">
    <location>
        <begin position="841"/>
        <end position="868"/>
    </location>
</feature>
<evidence type="ECO:0000256" key="8">
    <source>
        <dbReference type="SAM" id="Coils"/>
    </source>
</evidence>
<dbReference type="PROSITE" id="PS00518">
    <property type="entry name" value="ZF_RING_1"/>
    <property type="match status" value="1"/>
</dbReference>
<dbReference type="SUPFAM" id="SSF57850">
    <property type="entry name" value="RING/U-box"/>
    <property type="match status" value="1"/>
</dbReference>
<sequence length="1661" mass="186612">MREPTLSYHVGHLRALPNFYGIRNSNHQVYRPAVNLPKLAQLARRQLSGQRTASTSQDNETGKKRARSSSQSSEGPSNKRSKLSKGLFVRDDPCPATSMSYPRDLWNDFDYPQDDDTNLVPAFRHVLEIDYSNGIPEDAIANQFSNSDAWQAEEEWFQRELSNLSAGSLEPFSIDLGQVDLSKFPNRYVVTSEKEWLALVPLCNPGNLEWQSSDFASSGPEDLIHCLHILSSHRRLEINARLKLVIIPGEKTSFRLHIEISASFVTPTIFDPFPNSPKSERIRVEDVQRRVIMFLFPSQPPPSFEGVVNIPYYYSILGPAPPLASTIAQEAMQPTGLLPTLLPFQRRSVGWLLDREGMTVSDDGRIIPKQKVSAFTFWHAVDVNGEQWFVNRLSGAIRADAPEEDNGPPLGGILAEEPGLGKTIETISLILLNPALPQFNPSVARWDAEAGITVKAIRTTLIVTPATLATQWSDELKAHAPGLKVLVYDGWTNVKVPISESQIEHVRQKRQSEKQKATRKAARAGTKAQAQANIKKKGKATAVDIDAMDVDDREEEEIVDWCAYAHSFDVVITTYNVLQLDLNVARAPPSRPRRDGVVYANVERPRSPLIMVEWARVVMDEVQMAGGAKTEDMVSLIPRRSSLAVSGTPARAQVSDLSHVLKFLRFDIESSRFWNRLLQPGLAAEFYDLFKYHSIRTMKSQVSQELTIPEQTRYLVSIDLGRVERLVYDQSFEAILNDLGLDARGVAASEGWEVDGALLRSSIRRLRGICTHPQVGQVLGQNEKLYKPGALKTMADVLQNMKDQNWRNLLDDWKTKIQAMIKIAQLKQLNTQTLNRFQPVLETLLATEKEAERMITEIERAIAEHDVKGEVLKKEAAEQRALLDENRRATESSKGKGKQREKSPLSDEELDDDDEDNEDDLPKTPAGKEYRDKRRALKQRLREARIQYHRVKFLQGDVYHNLGAAHSAQENDAYATAETVRRDLLKTTEQDAKAGMSQLKRDVTSGSGKAGVSKEELLIPVPYLEQGGIRSADSIEELHEIIENVLNEQTELLWEWRSKIHSLLTQSLNPGEDADGQEYQRTLDNQGEAETYLQAYAALLADRREALVNERTLLAAHDAKETKQRKTKAALKAIAADKLDIPDDVEIQPEHEVLYKQLSEKHKALLADLDGRAVRTILVELTGASARIRRDDDPEKILLVQAIADLRRLISSQQSIIEKLGADLALFRKAFNQRVLFFRQLQEISDSVAEVEFNGTREDALHDSEKEKKDMDAQLTAKRAHQRYLENLVKSNEDDELDEDDKCCILCRCDFERGFLTNCAHIFCEGCLKEWLAKKESGKHCPVCRVPIDVDNLQRFTLHEPQQPPAPNPIVNGELVPTSHRKIDYNMIDATVFDTIQSMEAIGDYGSKIQTLIRHLLYLEQVDRGSKSIVFSAWADSLTIVQRAMQENGILSIRIDRGTRGEGPVKKFKTDPAISVLLLHGERENAGLNVTCASRVFLLESVVHHGFEIQAIARIDRLGQTRPTSVYCYYAEDTVERNILDLAARQGLSLYTKENSAGTLNVSSFTNSFTNDKQKVESPAKKNSKAKAVKGDFISKIDDMLAVLFPHMFEDIEYLLPQGDVAMSDVTNTHVQHASGAGAGRKGKERAVQENAVAGPSRLRR</sequence>
<dbReference type="InterPro" id="IPR059033">
    <property type="entry name" value="C144_05_dom"/>
</dbReference>
<evidence type="ECO:0000256" key="2">
    <source>
        <dbReference type="ARBA" id="ARBA00022741"/>
    </source>
</evidence>
<feature type="region of interest" description="Disordered" evidence="9">
    <location>
        <begin position="505"/>
        <end position="529"/>
    </location>
</feature>
<dbReference type="Gene3D" id="3.30.40.10">
    <property type="entry name" value="Zinc/RING finger domain, C3HC4 (zinc finger)"/>
    <property type="match status" value="1"/>
</dbReference>
<evidence type="ECO:0000256" key="3">
    <source>
        <dbReference type="ARBA" id="ARBA00022771"/>
    </source>
</evidence>
<reference evidence="12" key="1">
    <citation type="journal article" date="2019" name="Environ. Microbiol.">
        <title>Fungal ecological strategies reflected in gene transcription - a case study of two litter decomposers.</title>
        <authorList>
            <person name="Barbi F."/>
            <person name="Kohler A."/>
            <person name="Barry K."/>
            <person name="Baskaran P."/>
            <person name="Daum C."/>
            <person name="Fauchery L."/>
            <person name="Ihrmark K."/>
            <person name="Kuo A."/>
            <person name="LaButti K."/>
            <person name="Lipzen A."/>
            <person name="Morin E."/>
            <person name="Grigoriev I.V."/>
            <person name="Henrissat B."/>
            <person name="Lindahl B."/>
            <person name="Martin F."/>
        </authorList>
    </citation>
    <scope>NUCLEOTIDE SEQUENCE</scope>
    <source>
        <strain evidence="12">JB14</strain>
    </source>
</reference>
<feature type="domain" description="Helicase ATP-binding" evidence="11">
    <location>
        <begin position="403"/>
        <end position="667"/>
    </location>
</feature>
<dbReference type="InterPro" id="IPR013083">
    <property type="entry name" value="Znf_RING/FYVE/PHD"/>
</dbReference>
<dbReference type="InterPro" id="IPR052583">
    <property type="entry name" value="ATP-helicase/E3_Ub-Ligase"/>
</dbReference>
<accession>A0A6A4ICD4</accession>
<name>A0A6A4ICD4_9AGAR</name>
<evidence type="ECO:0000256" key="4">
    <source>
        <dbReference type="ARBA" id="ARBA00022801"/>
    </source>
</evidence>
<dbReference type="SUPFAM" id="SSF52540">
    <property type="entry name" value="P-loop containing nucleoside triphosphate hydrolases"/>
    <property type="match status" value="2"/>
</dbReference>
<protein>
    <recommendedName>
        <fullName evidence="14">RING-type domain-containing protein</fullName>
    </recommendedName>
</protein>
<keyword evidence="6" id="KW-0067">ATP-binding</keyword>
<dbReference type="GO" id="GO:0008270">
    <property type="term" value="F:zinc ion binding"/>
    <property type="evidence" value="ECO:0007669"/>
    <property type="project" value="UniProtKB-KW"/>
</dbReference>
<keyword evidence="8" id="KW-0175">Coiled coil</keyword>
<feature type="domain" description="RING-type" evidence="10">
    <location>
        <begin position="1304"/>
        <end position="1345"/>
    </location>
</feature>
<feature type="region of interest" description="Disordered" evidence="9">
    <location>
        <begin position="44"/>
        <end position="91"/>
    </location>
</feature>
<dbReference type="Pfam" id="PF26021">
    <property type="entry name" value="Ferritin_C144_05"/>
    <property type="match status" value="1"/>
</dbReference>
<dbReference type="GO" id="GO:0005634">
    <property type="term" value="C:nucleus"/>
    <property type="evidence" value="ECO:0007669"/>
    <property type="project" value="TreeGrafter"/>
</dbReference>
<dbReference type="InterPro" id="IPR001841">
    <property type="entry name" value="Znf_RING"/>
</dbReference>
<evidence type="ECO:0000259" key="11">
    <source>
        <dbReference type="PROSITE" id="PS51192"/>
    </source>
</evidence>
<dbReference type="InterPro" id="IPR027417">
    <property type="entry name" value="P-loop_NTPase"/>
</dbReference>
<dbReference type="InterPro" id="IPR038718">
    <property type="entry name" value="SNF2-like_sf"/>
</dbReference>
<proteinExistence type="predicted"/>
<dbReference type="GO" id="GO:0006974">
    <property type="term" value="P:DNA damage response"/>
    <property type="evidence" value="ECO:0007669"/>
    <property type="project" value="TreeGrafter"/>
</dbReference>
<dbReference type="Proteomes" id="UP000799118">
    <property type="component" value="Unassembled WGS sequence"/>
</dbReference>
<keyword evidence="2" id="KW-0547">Nucleotide-binding</keyword>
<evidence type="ECO:0000256" key="1">
    <source>
        <dbReference type="ARBA" id="ARBA00022723"/>
    </source>
</evidence>
<evidence type="ECO:0000256" key="7">
    <source>
        <dbReference type="PROSITE-ProRule" id="PRU00175"/>
    </source>
</evidence>
<dbReference type="PROSITE" id="PS51192">
    <property type="entry name" value="HELICASE_ATP_BIND_1"/>
    <property type="match status" value="1"/>
</dbReference>
<dbReference type="InterPro" id="IPR014001">
    <property type="entry name" value="Helicase_ATP-bd"/>
</dbReference>
<feature type="compositionally biased region" description="Polar residues" evidence="9">
    <location>
        <begin position="68"/>
        <end position="78"/>
    </location>
</feature>
<evidence type="ECO:0000259" key="10">
    <source>
        <dbReference type="PROSITE" id="PS50089"/>
    </source>
</evidence>
<evidence type="ECO:0000256" key="6">
    <source>
        <dbReference type="ARBA" id="ARBA00022840"/>
    </source>
</evidence>
<dbReference type="PANTHER" id="PTHR45865:SF1">
    <property type="entry name" value="E3 UBIQUITIN-PROTEIN LIGASE SHPRH"/>
    <property type="match status" value="1"/>
</dbReference>
<dbReference type="Pfam" id="PF00097">
    <property type="entry name" value="zf-C3HC4"/>
    <property type="match status" value="1"/>
</dbReference>
<feature type="compositionally biased region" description="Polar residues" evidence="9">
    <location>
        <begin position="47"/>
        <end position="59"/>
    </location>
</feature>
<organism evidence="12 13">
    <name type="scientific">Gymnopus androsaceus JB14</name>
    <dbReference type="NCBI Taxonomy" id="1447944"/>
    <lineage>
        <taxon>Eukaryota</taxon>
        <taxon>Fungi</taxon>
        <taxon>Dikarya</taxon>
        <taxon>Basidiomycota</taxon>
        <taxon>Agaricomycotina</taxon>
        <taxon>Agaricomycetes</taxon>
        <taxon>Agaricomycetidae</taxon>
        <taxon>Agaricales</taxon>
        <taxon>Marasmiineae</taxon>
        <taxon>Omphalotaceae</taxon>
        <taxon>Gymnopus</taxon>
    </lineage>
</organism>
<keyword evidence="13" id="KW-1185">Reference proteome</keyword>
<dbReference type="InterPro" id="IPR017907">
    <property type="entry name" value="Znf_RING_CS"/>
</dbReference>
<dbReference type="CDD" id="cd18793">
    <property type="entry name" value="SF2_C_SNF"/>
    <property type="match status" value="1"/>
</dbReference>
<dbReference type="Gene3D" id="3.40.50.300">
    <property type="entry name" value="P-loop containing nucleotide triphosphate hydrolases"/>
    <property type="match status" value="2"/>
</dbReference>
<keyword evidence="1" id="KW-0479">Metal-binding</keyword>
<dbReference type="GO" id="GO:0000209">
    <property type="term" value="P:protein polyubiquitination"/>
    <property type="evidence" value="ECO:0007669"/>
    <property type="project" value="TreeGrafter"/>
</dbReference>
<evidence type="ECO:0000256" key="5">
    <source>
        <dbReference type="ARBA" id="ARBA00022833"/>
    </source>
</evidence>
<dbReference type="GO" id="GO:0061630">
    <property type="term" value="F:ubiquitin protein ligase activity"/>
    <property type="evidence" value="ECO:0007669"/>
    <property type="project" value="TreeGrafter"/>
</dbReference>
<dbReference type="PROSITE" id="PS50089">
    <property type="entry name" value="ZF_RING_2"/>
    <property type="match status" value="1"/>
</dbReference>
<dbReference type="InterPro" id="IPR000330">
    <property type="entry name" value="SNF2_N"/>
</dbReference>
<feature type="region of interest" description="Disordered" evidence="9">
    <location>
        <begin position="882"/>
        <end position="935"/>
    </location>
</feature>
<keyword evidence="5" id="KW-0862">Zinc</keyword>
<dbReference type="GO" id="GO:0016787">
    <property type="term" value="F:hydrolase activity"/>
    <property type="evidence" value="ECO:0007669"/>
    <property type="project" value="UniProtKB-KW"/>
</dbReference>
<gene>
    <name evidence="12" type="ORF">BT96DRAFT_875276</name>
</gene>
<dbReference type="SMART" id="SM00184">
    <property type="entry name" value="RING"/>
    <property type="match status" value="1"/>
</dbReference>
<dbReference type="Gene3D" id="3.40.50.10810">
    <property type="entry name" value="Tandem AAA-ATPase domain"/>
    <property type="match status" value="2"/>
</dbReference>
<dbReference type="SMART" id="SM00487">
    <property type="entry name" value="DEXDc"/>
    <property type="match status" value="1"/>
</dbReference>
<dbReference type="GO" id="GO:0005524">
    <property type="term" value="F:ATP binding"/>
    <property type="evidence" value="ECO:0007669"/>
    <property type="project" value="InterPro"/>
</dbReference>